<dbReference type="GO" id="GO:0003677">
    <property type="term" value="F:DNA binding"/>
    <property type="evidence" value="ECO:0007669"/>
    <property type="project" value="UniProtKB-KW"/>
</dbReference>
<protein>
    <recommendedName>
        <fullName evidence="8">Transcriptional coactivator p15 (PC4) C-terminal domain-containing protein</fullName>
    </recommendedName>
</protein>
<keyword evidence="4" id="KW-0238">DNA-binding</keyword>
<evidence type="ECO:0000259" key="8">
    <source>
        <dbReference type="Pfam" id="PF02229"/>
    </source>
</evidence>
<evidence type="ECO:0000313" key="9">
    <source>
        <dbReference type="EMBL" id="KAF4620977.1"/>
    </source>
</evidence>
<proteinExistence type="inferred from homology"/>
<feature type="compositionally biased region" description="Basic residues" evidence="7">
    <location>
        <begin position="46"/>
        <end position="55"/>
    </location>
</feature>
<gene>
    <name evidence="9" type="ORF">D9613_000698</name>
</gene>
<organism evidence="9 10">
    <name type="scientific">Agrocybe pediades</name>
    <dbReference type="NCBI Taxonomy" id="84607"/>
    <lineage>
        <taxon>Eukaryota</taxon>
        <taxon>Fungi</taxon>
        <taxon>Dikarya</taxon>
        <taxon>Basidiomycota</taxon>
        <taxon>Agaricomycotina</taxon>
        <taxon>Agaricomycetes</taxon>
        <taxon>Agaricomycetidae</taxon>
        <taxon>Agaricales</taxon>
        <taxon>Agaricineae</taxon>
        <taxon>Strophariaceae</taxon>
        <taxon>Agrocybe</taxon>
    </lineage>
</organism>
<dbReference type="GO" id="GO:0003713">
    <property type="term" value="F:transcription coactivator activity"/>
    <property type="evidence" value="ECO:0007669"/>
    <property type="project" value="InterPro"/>
</dbReference>
<dbReference type="InterPro" id="IPR009044">
    <property type="entry name" value="ssDNA-bd_transcriptional_reg"/>
</dbReference>
<dbReference type="Proteomes" id="UP000521872">
    <property type="component" value="Unassembled WGS sequence"/>
</dbReference>
<dbReference type="SUPFAM" id="SSF54447">
    <property type="entry name" value="ssDNA-binding transcriptional regulator domain"/>
    <property type="match status" value="1"/>
</dbReference>
<keyword evidence="6" id="KW-0539">Nucleus</keyword>
<comment type="subcellular location">
    <subcellularLocation>
        <location evidence="1">Nucleus</location>
    </subcellularLocation>
</comment>
<sequence>MPKRKLPDSEENEYEEEPESQKDESEAEETDASGKQLKSKKEQKTKTPATKKVKSKGTGSSSEVATADTTSSKILVKTSADGGKYFDLGKKKRASVRSFNGAALLDIREFYESAGEEKPGKKGISLNFEQWQLLKEGMATIDQLFADLKAKK</sequence>
<evidence type="ECO:0000256" key="6">
    <source>
        <dbReference type="ARBA" id="ARBA00023242"/>
    </source>
</evidence>
<feature type="domain" description="Transcriptional coactivator p15 (PC4) C-terminal" evidence="8">
    <location>
        <begin position="86"/>
        <end position="136"/>
    </location>
</feature>
<keyword evidence="5" id="KW-0804">Transcription</keyword>
<dbReference type="Pfam" id="PF02229">
    <property type="entry name" value="PC4"/>
    <property type="match status" value="1"/>
</dbReference>
<feature type="region of interest" description="Disordered" evidence="7">
    <location>
        <begin position="1"/>
        <end position="70"/>
    </location>
</feature>
<reference evidence="9 10" key="1">
    <citation type="submission" date="2019-12" db="EMBL/GenBank/DDBJ databases">
        <authorList>
            <person name="Floudas D."/>
            <person name="Bentzer J."/>
            <person name="Ahren D."/>
            <person name="Johansson T."/>
            <person name="Persson P."/>
            <person name="Tunlid A."/>
        </authorList>
    </citation>
    <scope>NUCLEOTIDE SEQUENCE [LARGE SCALE GENOMIC DNA]</scope>
    <source>
        <strain evidence="9 10">CBS 102.39</strain>
    </source>
</reference>
<evidence type="ECO:0000256" key="5">
    <source>
        <dbReference type="ARBA" id="ARBA00023163"/>
    </source>
</evidence>
<dbReference type="Gene3D" id="2.30.31.10">
    <property type="entry name" value="Transcriptional Coactivator Pc4, Chain A"/>
    <property type="match status" value="1"/>
</dbReference>
<dbReference type="InterPro" id="IPR045125">
    <property type="entry name" value="Sub1/Tcp4-like"/>
</dbReference>
<accession>A0A8H4R383</accession>
<dbReference type="EMBL" id="JAACJL010000015">
    <property type="protein sequence ID" value="KAF4620977.1"/>
    <property type="molecule type" value="Genomic_DNA"/>
</dbReference>
<dbReference type="InterPro" id="IPR003173">
    <property type="entry name" value="PC4_C"/>
</dbReference>
<evidence type="ECO:0000256" key="4">
    <source>
        <dbReference type="ARBA" id="ARBA00023125"/>
    </source>
</evidence>
<evidence type="ECO:0000256" key="7">
    <source>
        <dbReference type="SAM" id="MobiDB-lite"/>
    </source>
</evidence>
<evidence type="ECO:0000256" key="1">
    <source>
        <dbReference type="ARBA" id="ARBA00004123"/>
    </source>
</evidence>
<comment type="caution">
    <text evidence="9">The sequence shown here is derived from an EMBL/GenBank/DDBJ whole genome shotgun (WGS) entry which is preliminary data.</text>
</comment>
<keyword evidence="3" id="KW-0805">Transcription regulation</keyword>
<comment type="similarity">
    <text evidence="2">Belongs to the transcriptional coactivator PC4 family.</text>
</comment>
<feature type="compositionally biased region" description="Acidic residues" evidence="7">
    <location>
        <begin position="9"/>
        <end position="18"/>
    </location>
</feature>
<name>A0A8H4R383_9AGAR</name>
<evidence type="ECO:0000256" key="2">
    <source>
        <dbReference type="ARBA" id="ARBA00009001"/>
    </source>
</evidence>
<evidence type="ECO:0000256" key="3">
    <source>
        <dbReference type="ARBA" id="ARBA00023015"/>
    </source>
</evidence>
<dbReference type="GO" id="GO:0005634">
    <property type="term" value="C:nucleus"/>
    <property type="evidence" value="ECO:0007669"/>
    <property type="project" value="UniProtKB-SubCell"/>
</dbReference>
<dbReference type="AlphaFoldDB" id="A0A8H4R383"/>
<evidence type="ECO:0000313" key="10">
    <source>
        <dbReference type="Proteomes" id="UP000521872"/>
    </source>
</evidence>
<dbReference type="GO" id="GO:0060261">
    <property type="term" value="P:positive regulation of transcription initiation by RNA polymerase II"/>
    <property type="evidence" value="ECO:0007669"/>
    <property type="project" value="InterPro"/>
</dbReference>
<keyword evidence="10" id="KW-1185">Reference proteome</keyword>
<dbReference type="PANTHER" id="PTHR13215">
    <property type="entry name" value="RNA POLYMERASE II TRANSCRIPTIONAL COACTIVATOR"/>
    <property type="match status" value="1"/>
</dbReference>